<sequence>MTFTSDKSPAMSPSSINAIASFDHSTPASTYVEHGAESVRLLLAREAGADHTQWSEARRTADNIVVYRGVVPHSSWNCIKTTARMQCSAAFLAAKLVDANELTTYDTMSAVCHQVATIDAYTSVRHVQAKPVFPTRARDFVVLTVQTTDAKDDDAAIVIATRSIHHCDVPDDAKHFVRGATLLSGYILRVVNDHTCDLTLIAHLDLGGNIPASLINLLAVDSPIKLVKRLQELYEPTKHNDNRTT</sequence>
<dbReference type="SMART" id="SM00234">
    <property type="entry name" value="START"/>
    <property type="match status" value="1"/>
</dbReference>
<dbReference type="OrthoDB" id="5403181at2759"/>
<dbReference type="Proteomes" id="UP000332933">
    <property type="component" value="Unassembled WGS sequence"/>
</dbReference>
<feature type="domain" description="START" evidence="1">
    <location>
        <begin position="43"/>
        <end position="239"/>
    </location>
</feature>
<dbReference type="EMBL" id="VJMH01000849">
    <property type="protein sequence ID" value="KAF0714196.1"/>
    <property type="molecule type" value="Genomic_DNA"/>
</dbReference>
<dbReference type="CDD" id="cd00177">
    <property type="entry name" value="START"/>
    <property type="match status" value="1"/>
</dbReference>
<dbReference type="PROSITE" id="PS50848">
    <property type="entry name" value="START"/>
    <property type="match status" value="1"/>
</dbReference>
<reference evidence="2" key="2">
    <citation type="submission" date="2019-06" db="EMBL/GenBank/DDBJ databases">
        <title>Genomics analysis of Aphanomyces spp. identifies a new class of oomycete effector associated with host adaptation.</title>
        <authorList>
            <person name="Gaulin E."/>
        </authorList>
    </citation>
    <scope>NUCLEOTIDE SEQUENCE</scope>
    <source>
        <strain evidence="2">CBS 578.67</strain>
    </source>
</reference>
<dbReference type="GO" id="GO:0005737">
    <property type="term" value="C:cytoplasm"/>
    <property type="evidence" value="ECO:0007669"/>
    <property type="project" value="UniProtKB-ARBA"/>
</dbReference>
<gene>
    <name evidence="3" type="primary">Aste57867_3992</name>
    <name evidence="2" type="ORF">As57867_003981</name>
    <name evidence="3" type="ORF">ASTE57867_3992</name>
</gene>
<dbReference type="InterPro" id="IPR002913">
    <property type="entry name" value="START_lipid-bd_dom"/>
</dbReference>
<dbReference type="Gene3D" id="3.30.530.20">
    <property type="match status" value="1"/>
</dbReference>
<dbReference type="GO" id="GO:0008289">
    <property type="term" value="F:lipid binding"/>
    <property type="evidence" value="ECO:0007669"/>
    <property type="project" value="InterPro"/>
</dbReference>
<proteinExistence type="predicted"/>
<evidence type="ECO:0000313" key="3">
    <source>
        <dbReference type="EMBL" id="VFT81127.1"/>
    </source>
</evidence>
<keyword evidence="4" id="KW-1185">Reference proteome</keyword>
<dbReference type="InterPro" id="IPR023393">
    <property type="entry name" value="START-like_dom_sf"/>
</dbReference>
<evidence type="ECO:0000259" key="1">
    <source>
        <dbReference type="PROSITE" id="PS50848"/>
    </source>
</evidence>
<protein>
    <submittedName>
        <fullName evidence="3">Aste57867_3992 protein</fullName>
    </submittedName>
</protein>
<dbReference type="Pfam" id="PF01852">
    <property type="entry name" value="START"/>
    <property type="match status" value="1"/>
</dbReference>
<dbReference type="EMBL" id="CAADRA010000849">
    <property type="protein sequence ID" value="VFT81127.1"/>
    <property type="molecule type" value="Genomic_DNA"/>
</dbReference>
<dbReference type="PANTHER" id="PTHR19308:SF14">
    <property type="entry name" value="START DOMAIN-CONTAINING PROTEIN"/>
    <property type="match status" value="1"/>
</dbReference>
<evidence type="ECO:0000313" key="4">
    <source>
        <dbReference type="Proteomes" id="UP000332933"/>
    </source>
</evidence>
<name>A0A485KBW0_9STRA</name>
<organism evidence="3 4">
    <name type="scientific">Aphanomyces stellatus</name>
    <dbReference type="NCBI Taxonomy" id="120398"/>
    <lineage>
        <taxon>Eukaryota</taxon>
        <taxon>Sar</taxon>
        <taxon>Stramenopiles</taxon>
        <taxon>Oomycota</taxon>
        <taxon>Saprolegniomycetes</taxon>
        <taxon>Saprolegniales</taxon>
        <taxon>Verrucalvaceae</taxon>
        <taxon>Aphanomyces</taxon>
    </lineage>
</organism>
<accession>A0A485KBW0</accession>
<reference evidence="3 4" key="1">
    <citation type="submission" date="2019-03" db="EMBL/GenBank/DDBJ databases">
        <authorList>
            <person name="Gaulin E."/>
            <person name="Dumas B."/>
        </authorList>
    </citation>
    <scope>NUCLEOTIDE SEQUENCE [LARGE SCALE GENOMIC DNA]</scope>
    <source>
        <strain evidence="3">CBS 568.67</strain>
    </source>
</reference>
<dbReference type="AlphaFoldDB" id="A0A485KBW0"/>
<dbReference type="InterPro" id="IPR051213">
    <property type="entry name" value="START_lipid_transfer"/>
</dbReference>
<dbReference type="PANTHER" id="PTHR19308">
    <property type="entry name" value="PHOSPHATIDYLCHOLINE TRANSFER PROTEIN"/>
    <property type="match status" value="1"/>
</dbReference>
<dbReference type="SUPFAM" id="SSF55961">
    <property type="entry name" value="Bet v1-like"/>
    <property type="match status" value="1"/>
</dbReference>
<evidence type="ECO:0000313" key="2">
    <source>
        <dbReference type="EMBL" id="KAF0714196.1"/>
    </source>
</evidence>